<name>A0ABX5MDV8_9BURK</name>
<feature type="region of interest" description="Disordered" evidence="1">
    <location>
        <begin position="42"/>
        <end position="61"/>
    </location>
</feature>
<reference evidence="2 3" key="1">
    <citation type="submission" date="2018-05" db="EMBL/GenBank/DDBJ databases">
        <title>Genomic Encyclopedia of Type Strains, Phase IV (KMG-V): Genome sequencing to study the core and pangenomes of soil and plant-associated prokaryotes.</title>
        <authorList>
            <person name="Whitman W."/>
        </authorList>
    </citation>
    <scope>NUCLEOTIDE SEQUENCE [LARGE SCALE GENOMIC DNA]</scope>
    <source>
        <strain evidence="2 3">SIr-6563</strain>
    </source>
</reference>
<evidence type="ECO:0000313" key="3">
    <source>
        <dbReference type="Proteomes" id="UP000247515"/>
    </source>
</evidence>
<sequence length="61" mass="6671">MSPAQSQTPWERCGKGGCIAQTKVFPRRARNKQDEPTIGSALFAFRRRNGTGDGPASVLKH</sequence>
<dbReference type="EMBL" id="QJJV01000032">
    <property type="protein sequence ID" value="PXX07094.1"/>
    <property type="molecule type" value="Genomic_DNA"/>
</dbReference>
<dbReference type="Proteomes" id="UP000247515">
    <property type="component" value="Unassembled WGS sequence"/>
</dbReference>
<organism evidence="2 3">
    <name type="scientific">Paraburkholderia tropica</name>
    <dbReference type="NCBI Taxonomy" id="92647"/>
    <lineage>
        <taxon>Bacteria</taxon>
        <taxon>Pseudomonadati</taxon>
        <taxon>Pseudomonadota</taxon>
        <taxon>Betaproteobacteria</taxon>
        <taxon>Burkholderiales</taxon>
        <taxon>Burkholderiaceae</taxon>
        <taxon>Paraburkholderia</taxon>
    </lineage>
</organism>
<evidence type="ECO:0000256" key="1">
    <source>
        <dbReference type="SAM" id="MobiDB-lite"/>
    </source>
</evidence>
<evidence type="ECO:0000313" key="2">
    <source>
        <dbReference type="EMBL" id="PXX07094.1"/>
    </source>
</evidence>
<keyword evidence="3" id="KW-1185">Reference proteome</keyword>
<protein>
    <submittedName>
        <fullName evidence="2">Uncharacterized protein</fullName>
    </submittedName>
</protein>
<gene>
    <name evidence="2" type="ORF">C7400_13273</name>
</gene>
<accession>A0ABX5MDV8</accession>
<comment type="caution">
    <text evidence="2">The sequence shown here is derived from an EMBL/GenBank/DDBJ whole genome shotgun (WGS) entry which is preliminary data.</text>
</comment>
<proteinExistence type="predicted"/>